<evidence type="ECO:0000313" key="2">
    <source>
        <dbReference type="EMBL" id="PSN71495.1"/>
    </source>
</evidence>
<gene>
    <name evidence="2" type="ORF">BS50DRAFT_674031</name>
</gene>
<proteinExistence type="predicted"/>
<dbReference type="OrthoDB" id="5587917at2759"/>
<protein>
    <submittedName>
        <fullName evidence="2">B3/B4 tRNA-binding domain-containing protein</fullName>
    </submittedName>
</protein>
<organism evidence="2 3">
    <name type="scientific">Corynespora cassiicola Philippines</name>
    <dbReference type="NCBI Taxonomy" id="1448308"/>
    <lineage>
        <taxon>Eukaryota</taxon>
        <taxon>Fungi</taxon>
        <taxon>Dikarya</taxon>
        <taxon>Ascomycota</taxon>
        <taxon>Pezizomycotina</taxon>
        <taxon>Dothideomycetes</taxon>
        <taxon>Pleosporomycetidae</taxon>
        <taxon>Pleosporales</taxon>
        <taxon>Corynesporascaceae</taxon>
        <taxon>Corynespora</taxon>
    </lineage>
</organism>
<dbReference type="InterPro" id="IPR005146">
    <property type="entry name" value="B3/B4_tRNA-bd"/>
</dbReference>
<dbReference type="Gene3D" id="3.50.40.10">
    <property type="entry name" value="Phenylalanyl-trna Synthetase, Chain B, domain 3"/>
    <property type="match status" value="1"/>
</dbReference>
<dbReference type="GO" id="GO:0004826">
    <property type="term" value="F:phenylalanine-tRNA ligase activity"/>
    <property type="evidence" value="ECO:0007669"/>
    <property type="project" value="InterPro"/>
</dbReference>
<feature type="domain" description="B3/B4 tRNA-binding" evidence="1">
    <location>
        <begin position="73"/>
        <end position="227"/>
    </location>
</feature>
<keyword evidence="3" id="KW-1185">Reference proteome</keyword>
<dbReference type="SMART" id="SM00873">
    <property type="entry name" value="B3_4"/>
    <property type="match status" value="1"/>
</dbReference>
<dbReference type="Pfam" id="PF03483">
    <property type="entry name" value="B3_4"/>
    <property type="match status" value="1"/>
</dbReference>
<dbReference type="SUPFAM" id="SSF56037">
    <property type="entry name" value="PheT/TilS domain"/>
    <property type="match status" value="1"/>
</dbReference>
<sequence>MSVSPNLKSFLSSAKIHPSIFTVRPDYRAVLIVAENIPPSPSDATSDALLVEASLSAQTSLAQTPILQIPHIAAWRETYKAFGANPKKTKNSLEALMRRAEGGLPRVNRLTDVYNAVSVKHQVPIGGEDVERYEGAPVLKRAEGSETFETAAGGEKVVERVDEGEVVWCDDKGVTCRRWNWRQCTRTALSEETTKVLFILDALEPCGDEKLEAAVEELVGALKGLSGEVRAEWRVIRAP</sequence>
<name>A0A2T2P1D7_CORCC</name>
<dbReference type="Proteomes" id="UP000240883">
    <property type="component" value="Unassembled WGS sequence"/>
</dbReference>
<dbReference type="PANTHER" id="PTHR39209">
    <property type="match status" value="1"/>
</dbReference>
<dbReference type="AlphaFoldDB" id="A0A2T2P1D7"/>
<dbReference type="EMBL" id="KZ678131">
    <property type="protein sequence ID" value="PSN71495.1"/>
    <property type="molecule type" value="Genomic_DNA"/>
</dbReference>
<evidence type="ECO:0000259" key="1">
    <source>
        <dbReference type="SMART" id="SM00873"/>
    </source>
</evidence>
<reference evidence="2 3" key="1">
    <citation type="journal article" date="2018" name="Front. Microbiol.">
        <title>Genome-Wide Analysis of Corynespora cassiicola Leaf Fall Disease Putative Effectors.</title>
        <authorList>
            <person name="Lopez D."/>
            <person name="Ribeiro S."/>
            <person name="Label P."/>
            <person name="Fumanal B."/>
            <person name="Venisse J.S."/>
            <person name="Kohler A."/>
            <person name="de Oliveira R.R."/>
            <person name="Labutti K."/>
            <person name="Lipzen A."/>
            <person name="Lail K."/>
            <person name="Bauer D."/>
            <person name="Ohm R.A."/>
            <person name="Barry K.W."/>
            <person name="Spatafora J."/>
            <person name="Grigoriev I.V."/>
            <person name="Martin F.M."/>
            <person name="Pujade-Renaud V."/>
        </authorList>
    </citation>
    <scope>NUCLEOTIDE SEQUENCE [LARGE SCALE GENOMIC DNA]</scope>
    <source>
        <strain evidence="2 3">Philippines</strain>
    </source>
</reference>
<dbReference type="InterPro" id="IPR020825">
    <property type="entry name" value="Phe-tRNA_synthase-like_B3/B4"/>
</dbReference>
<evidence type="ECO:0000313" key="3">
    <source>
        <dbReference type="Proteomes" id="UP000240883"/>
    </source>
</evidence>
<dbReference type="GO" id="GO:0003723">
    <property type="term" value="F:RNA binding"/>
    <property type="evidence" value="ECO:0007669"/>
    <property type="project" value="InterPro"/>
</dbReference>
<dbReference type="PANTHER" id="PTHR39209:SF2">
    <property type="entry name" value="CYTOPLASMIC PROTEIN"/>
    <property type="match status" value="1"/>
</dbReference>
<accession>A0A2T2P1D7</accession>